<proteinExistence type="inferred from homology"/>
<dbReference type="SUPFAM" id="SSF47895">
    <property type="entry name" value="Transducin (alpha subunit), insertion domain"/>
    <property type="match status" value="1"/>
</dbReference>
<evidence type="ECO:0000256" key="2">
    <source>
        <dbReference type="ARBA" id="ARBA00022707"/>
    </source>
</evidence>
<dbReference type="AlphaFoldDB" id="A0A0L0TDK3"/>
<keyword evidence="7" id="KW-0449">Lipoprotein</keyword>
<dbReference type="CDD" id="cd00066">
    <property type="entry name" value="G-alpha"/>
    <property type="match status" value="1"/>
</dbReference>
<dbReference type="eggNOG" id="KOG0082">
    <property type="taxonomic scope" value="Eukaryota"/>
</dbReference>
<dbReference type="EMBL" id="GG745383">
    <property type="protein sequence ID" value="KNE72761.1"/>
    <property type="molecule type" value="Genomic_DNA"/>
</dbReference>
<dbReference type="InterPro" id="IPR027417">
    <property type="entry name" value="P-loop_NTPase"/>
</dbReference>
<dbReference type="OrthoDB" id="5524689at2759"/>
<evidence type="ECO:0000313" key="12">
    <source>
        <dbReference type="Proteomes" id="UP000054350"/>
    </source>
</evidence>
<comment type="similarity">
    <text evidence="1">Belongs to the G-alpha family. G(q) subfamily.</text>
</comment>
<feature type="binding site" evidence="10">
    <location>
        <position position="214"/>
    </location>
    <ligand>
        <name>Mg(2+)</name>
        <dbReference type="ChEBI" id="CHEBI:18420"/>
    </ligand>
</feature>
<evidence type="ECO:0008006" key="13">
    <source>
        <dbReference type="Google" id="ProtNLM"/>
    </source>
</evidence>
<evidence type="ECO:0000256" key="8">
    <source>
        <dbReference type="ARBA" id="ARBA00023224"/>
    </source>
</evidence>
<dbReference type="GO" id="GO:0007186">
    <property type="term" value="P:G protein-coupled receptor signaling pathway"/>
    <property type="evidence" value="ECO:0007669"/>
    <property type="project" value="InterPro"/>
</dbReference>
<keyword evidence="8" id="KW-0807">Transducer</keyword>
<dbReference type="Gene3D" id="3.40.50.300">
    <property type="entry name" value="P-loop containing nucleotide triphosphate hydrolases"/>
    <property type="match status" value="1"/>
</dbReference>
<dbReference type="VEuPathDB" id="FungiDB:AMAG_17089"/>
<dbReference type="SMART" id="SM00275">
    <property type="entry name" value="G_alpha"/>
    <property type="match status" value="1"/>
</dbReference>
<reference evidence="12" key="2">
    <citation type="submission" date="2009-11" db="EMBL/GenBank/DDBJ databases">
        <title>The Genome Sequence of Allomyces macrogynus strain ATCC 38327.</title>
        <authorList>
            <consortium name="The Broad Institute Genome Sequencing Platform"/>
            <person name="Russ C."/>
            <person name="Cuomo C."/>
            <person name="Shea T."/>
            <person name="Young S.K."/>
            <person name="Zeng Q."/>
            <person name="Koehrsen M."/>
            <person name="Haas B."/>
            <person name="Borodovsky M."/>
            <person name="Guigo R."/>
            <person name="Alvarado L."/>
            <person name="Berlin A."/>
            <person name="Borenstein D."/>
            <person name="Chen Z."/>
            <person name="Engels R."/>
            <person name="Freedman E."/>
            <person name="Gellesch M."/>
            <person name="Goldberg J."/>
            <person name="Griggs A."/>
            <person name="Gujja S."/>
            <person name="Heiman D."/>
            <person name="Hepburn T."/>
            <person name="Howarth C."/>
            <person name="Jen D."/>
            <person name="Larson L."/>
            <person name="Lewis B."/>
            <person name="Mehta T."/>
            <person name="Park D."/>
            <person name="Pearson M."/>
            <person name="Roberts A."/>
            <person name="Saif S."/>
            <person name="Shenoy N."/>
            <person name="Sisk P."/>
            <person name="Stolte C."/>
            <person name="Sykes S."/>
            <person name="Walk T."/>
            <person name="White J."/>
            <person name="Yandava C."/>
            <person name="Burger G."/>
            <person name="Gray M.W."/>
            <person name="Holland P.W.H."/>
            <person name="King N."/>
            <person name="Lang F.B.F."/>
            <person name="Roger A.J."/>
            <person name="Ruiz-Trillo I."/>
            <person name="Lander E."/>
            <person name="Nusbaum C."/>
        </authorList>
    </citation>
    <scope>NUCLEOTIDE SEQUENCE [LARGE SCALE GENOMIC DNA]</scope>
    <source>
        <strain evidence="12">ATCC 38327</strain>
    </source>
</reference>
<accession>A0A0L0TDK3</accession>
<dbReference type="PANTHER" id="PTHR10218:SF302">
    <property type="entry name" value="GUANINE NUCLEOTIDE-BINDING PROTEIN ALPHA-5 SUBUNIT"/>
    <property type="match status" value="1"/>
</dbReference>
<dbReference type="SUPFAM" id="SSF52540">
    <property type="entry name" value="P-loop containing nucleoside triphosphate hydrolases"/>
    <property type="match status" value="1"/>
</dbReference>
<dbReference type="PRINTS" id="PR01241">
    <property type="entry name" value="GPROTEINAFNG"/>
</dbReference>
<sequence length="391" mass="43140">MKRACLMFRSCMANPSAMRSPALPSAPLSVGASDPDAQARQRSAQLTALLNDDAHSRRTDVKCLLLGAGESGKSTFLKQMQLIHGKGYSAAERNAYRSVIFANVIQSMSVILRALPTLGIDLADPQSCARDAHLVAALANAGTDALGNSDCLPPTIARAVANLWRDAGVQAAFRRASEYQLNDSAEYFFAHLDRLATPGYVPSDQDILRSRVKTTGIAETTFQVNDVTYRMFDVGGQKSERKKWIHCFENVTAILFMVALSEYDQRLIEDDMTNRMTEALNLFGSICNSQWFVNTAIILFLNKIDLFRAKLLTSPIQHAFPDFRSNATTPDALFRDGCAYFVTKFTDLNQSPSKKIYVHFTCATDTEQIRFVMAAVADIVLRRNLAAAGLL</sequence>
<dbReference type="PROSITE" id="PS51882">
    <property type="entry name" value="G_ALPHA"/>
    <property type="match status" value="1"/>
</dbReference>
<feature type="binding site" evidence="9">
    <location>
        <position position="363"/>
    </location>
    <ligand>
        <name>GTP</name>
        <dbReference type="ChEBI" id="CHEBI:37565"/>
    </ligand>
</feature>
<evidence type="ECO:0000256" key="4">
    <source>
        <dbReference type="ARBA" id="ARBA00022741"/>
    </source>
</evidence>
<dbReference type="Proteomes" id="UP000054350">
    <property type="component" value="Unassembled WGS sequence"/>
</dbReference>
<name>A0A0L0TDK3_ALLM3</name>
<feature type="binding site" evidence="9">
    <location>
        <begin position="208"/>
        <end position="214"/>
    </location>
    <ligand>
        <name>GTP</name>
        <dbReference type="ChEBI" id="CHEBI:37565"/>
    </ligand>
</feature>
<evidence type="ECO:0000256" key="9">
    <source>
        <dbReference type="PIRSR" id="PIRSR601019-1"/>
    </source>
</evidence>
<dbReference type="Gene3D" id="1.10.400.10">
    <property type="entry name" value="GI Alpha 1, domain 2-like"/>
    <property type="match status" value="1"/>
</dbReference>
<protein>
    <recommendedName>
        <fullName evidence="13">Guanine nucleotide-binding protein subunit alpha</fullName>
    </recommendedName>
</protein>
<keyword evidence="12" id="KW-1185">Reference proteome</keyword>
<dbReference type="GO" id="GO:0032502">
    <property type="term" value="P:developmental process"/>
    <property type="evidence" value="ECO:0007669"/>
    <property type="project" value="UniProtKB-ARBA"/>
</dbReference>
<evidence type="ECO:0000256" key="5">
    <source>
        <dbReference type="ARBA" id="ARBA00022842"/>
    </source>
</evidence>
<keyword evidence="2" id="KW-0519">Myristate</keyword>
<keyword evidence="3 10" id="KW-0479">Metal-binding</keyword>
<dbReference type="GO" id="GO:0001664">
    <property type="term" value="F:G protein-coupled receptor binding"/>
    <property type="evidence" value="ECO:0007669"/>
    <property type="project" value="InterPro"/>
</dbReference>
<dbReference type="PRINTS" id="PR00318">
    <property type="entry name" value="GPROTEINA"/>
</dbReference>
<keyword evidence="7" id="KW-0564">Palmitate</keyword>
<reference evidence="11 12" key="1">
    <citation type="submission" date="2009-11" db="EMBL/GenBank/DDBJ databases">
        <title>Annotation of Allomyces macrogynus ATCC 38327.</title>
        <authorList>
            <consortium name="The Broad Institute Genome Sequencing Platform"/>
            <person name="Russ C."/>
            <person name="Cuomo C."/>
            <person name="Burger G."/>
            <person name="Gray M.W."/>
            <person name="Holland P.W.H."/>
            <person name="King N."/>
            <person name="Lang F.B.F."/>
            <person name="Roger A.J."/>
            <person name="Ruiz-Trillo I."/>
            <person name="Young S.K."/>
            <person name="Zeng Q."/>
            <person name="Gargeya S."/>
            <person name="Fitzgerald M."/>
            <person name="Haas B."/>
            <person name="Abouelleil A."/>
            <person name="Alvarado L."/>
            <person name="Arachchi H.M."/>
            <person name="Berlin A."/>
            <person name="Chapman S.B."/>
            <person name="Gearin G."/>
            <person name="Goldberg J."/>
            <person name="Griggs A."/>
            <person name="Gujja S."/>
            <person name="Hansen M."/>
            <person name="Heiman D."/>
            <person name="Howarth C."/>
            <person name="Larimer J."/>
            <person name="Lui A."/>
            <person name="MacDonald P.J.P."/>
            <person name="McCowen C."/>
            <person name="Montmayeur A."/>
            <person name="Murphy C."/>
            <person name="Neiman D."/>
            <person name="Pearson M."/>
            <person name="Priest M."/>
            <person name="Roberts A."/>
            <person name="Saif S."/>
            <person name="Shea T."/>
            <person name="Sisk P."/>
            <person name="Stolte C."/>
            <person name="Sykes S."/>
            <person name="Wortman J."/>
            <person name="Nusbaum C."/>
            <person name="Birren B."/>
        </authorList>
    </citation>
    <scope>NUCLEOTIDE SEQUENCE [LARGE SCALE GENOMIC DNA]</scope>
    <source>
        <strain evidence="11 12">ATCC 38327</strain>
    </source>
</reference>
<evidence type="ECO:0000256" key="1">
    <source>
        <dbReference type="ARBA" id="ARBA00007976"/>
    </source>
</evidence>
<feature type="binding site" evidence="10">
    <location>
        <position position="74"/>
    </location>
    <ligand>
        <name>Mg(2+)</name>
        <dbReference type="ChEBI" id="CHEBI:18420"/>
    </ligand>
</feature>
<evidence type="ECO:0000313" key="11">
    <source>
        <dbReference type="EMBL" id="KNE72761.1"/>
    </source>
</evidence>
<keyword evidence="4 9" id="KW-0547">Nucleotide-binding</keyword>
<dbReference type="InterPro" id="IPR002975">
    <property type="entry name" value="Fungi_Gprotein_alpha"/>
</dbReference>
<dbReference type="Pfam" id="PF00503">
    <property type="entry name" value="G-alpha"/>
    <property type="match status" value="1"/>
</dbReference>
<evidence type="ECO:0000256" key="7">
    <source>
        <dbReference type="ARBA" id="ARBA00023139"/>
    </source>
</evidence>
<evidence type="ECO:0000256" key="6">
    <source>
        <dbReference type="ARBA" id="ARBA00023134"/>
    </source>
</evidence>
<dbReference type="GO" id="GO:0003924">
    <property type="term" value="F:GTPase activity"/>
    <property type="evidence" value="ECO:0007669"/>
    <property type="project" value="InterPro"/>
</dbReference>
<dbReference type="FunFam" id="1.10.400.10:FF:000007">
    <property type="entry name" value="Guanine nucleotide-binding protein subunit alpha"/>
    <property type="match status" value="1"/>
</dbReference>
<feature type="binding site" evidence="9">
    <location>
        <begin position="183"/>
        <end position="184"/>
    </location>
    <ligand>
        <name>GTP</name>
        <dbReference type="ChEBI" id="CHEBI:37565"/>
    </ligand>
</feature>
<evidence type="ECO:0000256" key="3">
    <source>
        <dbReference type="ARBA" id="ARBA00022723"/>
    </source>
</evidence>
<feature type="binding site" evidence="9">
    <location>
        <begin position="233"/>
        <end position="237"/>
    </location>
    <ligand>
        <name>GTP</name>
        <dbReference type="ChEBI" id="CHEBI:37565"/>
    </ligand>
</feature>
<dbReference type="GO" id="GO:0005525">
    <property type="term" value="F:GTP binding"/>
    <property type="evidence" value="ECO:0007669"/>
    <property type="project" value="UniProtKB-KW"/>
</dbReference>
<dbReference type="GO" id="GO:0005737">
    <property type="term" value="C:cytoplasm"/>
    <property type="evidence" value="ECO:0007669"/>
    <property type="project" value="TreeGrafter"/>
</dbReference>
<evidence type="ECO:0000256" key="10">
    <source>
        <dbReference type="PIRSR" id="PIRSR601019-2"/>
    </source>
</evidence>
<dbReference type="InterPro" id="IPR011025">
    <property type="entry name" value="GproteinA_insert"/>
</dbReference>
<dbReference type="FunFam" id="3.40.50.300:FF:000051">
    <property type="entry name" value="Guanine nucleotide-binding protein subunit alpha"/>
    <property type="match status" value="1"/>
</dbReference>
<keyword evidence="5 10" id="KW-0460">Magnesium</keyword>
<dbReference type="GO" id="GO:0046872">
    <property type="term" value="F:metal ion binding"/>
    <property type="evidence" value="ECO:0007669"/>
    <property type="project" value="UniProtKB-KW"/>
</dbReference>
<gene>
    <name evidence="11" type="ORF">AMAG_17089</name>
</gene>
<dbReference type="InterPro" id="IPR001019">
    <property type="entry name" value="Gprotein_alpha_su"/>
</dbReference>
<dbReference type="GO" id="GO:0005834">
    <property type="term" value="C:heterotrimeric G-protein complex"/>
    <property type="evidence" value="ECO:0007669"/>
    <property type="project" value="InterPro"/>
</dbReference>
<dbReference type="PANTHER" id="PTHR10218">
    <property type="entry name" value="GTP-BINDING PROTEIN ALPHA SUBUNIT"/>
    <property type="match status" value="1"/>
</dbReference>
<feature type="binding site" evidence="9">
    <location>
        <begin position="70"/>
        <end position="75"/>
    </location>
    <ligand>
        <name>GTP</name>
        <dbReference type="ChEBI" id="CHEBI:37565"/>
    </ligand>
</feature>
<dbReference type="STRING" id="578462.A0A0L0TDK3"/>
<dbReference type="GO" id="GO:0031683">
    <property type="term" value="F:G-protein beta/gamma-subunit complex binding"/>
    <property type="evidence" value="ECO:0007669"/>
    <property type="project" value="InterPro"/>
</dbReference>
<keyword evidence="6 9" id="KW-0342">GTP-binding</keyword>
<feature type="binding site" evidence="9">
    <location>
        <begin position="302"/>
        <end position="305"/>
    </location>
    <ligand>
        <name>GTP</name>
        <dbReference type="ChEBI" id="CHEBI:37565"/>
    </ligand>
</feature>
<dbReference type="GO" id="GO:0000750">
    <property type="term" value="P:pheromone-dependent signal transduction involved in conjugation with cellular fusion"/>
    <property type="evidence" value="ECO:0007669"/>
    <property type="project" value="TreeGrafter"/>
</dbReference>
<dbReference type="OMA" id="ICYPEYC"/>
<organism evidence="11 12">
    <name type="scientific">Allomyces macrogynus (strain ATCC 38327)</name>
    <name type="common">Allomyces javanicus var. macrogynus</name>
    <dbReference type="NCBI Taxonomy" id="578462"/>
    <lineage>
        <taxon>Eukaryota</taxon>
        <taxon>Fungi</taxon>
        <taxon>Fungi incertae sedis</taxon>
        <taxon>Blastocladiomycota</taxon>
        <taxon>Blastocladiomycetes</taxon>
        <taxon>Blastocladiales</taxon>
        <taxon>Blastocladiaceae</taxon>
        <taxon>Allomyces</taxon>
    </lineage>
</organism>